<dbReference type="EMBL" id="GGEC01084130">
    <property type="protein sequence ID" value="MBX64614.1"/>
    <property type="molecule type" value="Transcribed_RNA"/>
</dbReference>
<name>A0A2P2QCF8_RHIMU</name>
<protein>
    <submittedName>
        <fullName evidence="1">Uncharacterized protein</fullName>
    </submittedName>
</protein>
<accession>A0A2P2QCF8</accession>
<organism evidence="1">
    <name type="scientific">Rhizophora mucronata</name>
    <name type="common">Asiatic mangrove</name>
    <dbReference type="NCBI Taxonomy" id="61149"/>
    <lineage>
        <taxon>Eukaryota</taxon>
        <taxon>Viridiplantae</taxon>
        <taxon>Streptophyta</taxon>
        <taxon>Embryophyta</taxon>
        <taxon>Tracheophyta</taxon>
        <taxon>Spermatophyta</taxon>
        <taxon>Magnoliopsida</taxon>
        <taxon>eudicotyledons</taxon>
        <taxon>Gunneridae</taxon>
        <taxon>Pentapetalae</taxon>
        <taxon>rosids</taxon>
        <taxon>fabids</taxon>
        <taxon>Malpighiales</taxon>
        <taxon>Rhizophoraceae</taxon>
        <taxon>Rhizophora</taxon>
    </lineage>
</organism>
<dbReference type="AlphaFoldDB" id="A0A2P2QCF8"/>
<reference evidence="1" key="1">
    <citation type="submission" date="2018-02" db="EMBL/GenBank/DDBJ databases">
        <title>Rhizophora mucronata_Transcriptome.</title>
        <authorList>
            <person name="Meera S.P."/>
            <person name="Sreeshan A."/>
            <person name="Augustine A."/>
        </authorList>
    </citation>
    <scope>NUCLEOTIDE SEQUENCE</scope>
    <source>
        <tissue evidence="1">Leaf</tissue>
    </source>
</reference>
<proteinExistence type="predicted"/>
<evidence type="ECO:0000313" key="1">
    <source>
        <dbReference type="EMBL" id="MBX64614.1"/>
    </source>
</evidence>
<sequence>MYDWKLPSCLHLACYFHSCTLNLGIPFKDAILHKHPEPFFSVLCRALLESCVPKTID</sequence>